<gene>
    <name evidence="4" type="ordered locus">Mflv_0183</name>
</gene>
<dbReference type="EMBL" id="CP000656">
    <property type="protein sequence ID" value="ABP42678.1"/>
    <property type="molecule type" value="Genomic_DNA"/>
</dbReference>
<feature type="transmembrane region" description="Helical" evidence="2">
    <location>
        <begin position="104"/>
        <end position="126"/>
    </location>
</feature>
<dbReference type="eggNOG" id="ENOG5033A46">
    <property type="taxonomic scope" value="Bacteria"/>
</dbReference>
<proteinExistence type="predicted"/>
<evidence type="ECO:0000259" key="3">
    <source>
        <dbReference type="Pfam" id="PF13845"/>
    </source>
</evidence>
<accession>A4T2S7</accession>
<organism evidence="4">
    <name type="scientific">Mycolicibacterium gilvum (strain PYR-GCK)</name>
    <name type="common">Mycobacterium gilvum (strain PYR-GCK)</name>
    <dbReference type="NCBI Taxonomy" id="350054"/>
    <lineage>
        <taxon>Bacteria</taxon>
        <taxon>Bacillati</taxon>
        <taxon>Actinomycetota</taxon>
        <taxon>Actinomycetes</taxon>
        <taxon>Mycobacteriales</taxon>
        <taxon>Mycobacteriaceae</taxon>
        <taxon>Mycolicibacterium</taxon>
    </lineage>
</organism>
<dbReference type="OrthoDB" id="3628931at2"/>
<dbReference type="AlphaFoldDB" id="A4T2S7"/>
<dbReference type="SUPFAM" id="SSF81995">
    <property type="entry name" value="beta-sandwich domain of Sec23/24"/>
    <property type="match status" value="1"/>
</dbReference>
<reference evidence="4" key="1">
    <citation type="submission" date="2007-04" db="EMBL/GenBank/DDBJ databases">
        <authorList>
            <consortium name="US DOE Joint Genome Institute"/>
            <person name="Copeland A."/>
            <person name="Lucas S."/>
            <person name="Lapidus A."/>
            <person name="Barry K."/>
            <person name="Detter J.C."/>
            <person name="Glavina del Rio T."/>
            <person name="Hammon N."/>
            <person name="Israni S."/>
            <person name="Dalin E."/>
            <person name="Tice H."/>
            <person name="Pitluck S."/>
            <person name="Chain P."/>
            <person name="Malfatti S."/>
            <person name="Shin M."/>
            <person name="Vergez L."/>
            <person name="Schmutz J."/>
            <person name="Larimer F."/>
            <person name="Land M."/>
            <person name="Hauser L."/>
            <person name="Kyrpides N."/>
            <person name="Mikhailova N."/>
            <person name="Miller C."/>
            <person name="Richardson P."/>
        </authorList>
    </citation>
    <scope>NUCLEOTIDE SEQUENCE</scope>
    <source>
        <strain evidence="4">PYR-GCK</strain>
    </source>
</reference>
<keyword evidence="2" id="KW-0472">Membrane</keyword>
<name>A4T2S7_MYCGI</name>
<feature type="domain" description="Septum formation-related" evidence="3">
    <location>
        <begin position="134"/>
        <end position="229"/>
    </location>
</feature>
<dbReference type="KEGG" id="mgi:Mflv_0183"/>
<evidence type="ECO:0000256" key="2">
    <source>
        <dbReference type="SAM" id="Phobius"/>
    </source>
</evidence>
<feature type="compositionally biased region" description="Pro residues" evidence="1">
    <location>
        <begin position="1"/>
        <end position="18"/>
    </location>
</feature>
<evidence type="ECO:0000313" key="4">
    <source>
        <dbReference type="EMBL" id="ABP42678.1"/>
    </source>
</evidence>
<evidence type="ECO:0000256" key="1">
    <source>
        <dbReference type="SAM" id="MobiDB-lite"/>
    </source>
</evidence>
<keyword evidence="2" id="KW-1133">Transmembrane helix</keyword>
<feature type="compositionally biased region" description="Low complexity" evidence="1">
    <location>
        <begin position="19"/>
        <end position="39"/>
    </location>
</feature>
<sequence length="243" mass="25944">MTVPPPPGPPWGPPPPYGQPQYGEPQYGQPQYGQPAYGQPYPPPPPLPYPNDPSDPSFGEAPRTNWWAIVSLIFGVIGGVLIALVCGVVGLIKAKQYRSGRGMAIAGIVLAAVWTVGIAVFLVLAANSDRVTATDVKVGDCLAEIPDGERVLTVKTISCEEPHAGEVFAVLMMPDGDFPGQAEVEAYHERCSPELVAYSPQSMLDESVQLYVLYPTAETWDNGDRAVTCIATLDPPRTGSIRG</sequence>
<dbReference type="STRING" id="350054.Mflv_0183"/>
<feature type="transmembrane region" description="Helical" evidence="2">
    <location>
        <begin position="66"/>
        <end position="92"/>
    </location>
</feature>
<dbReference type="InterPro" id="IPR026004">
    <property type="entry name" value="Septum_form"/>
</dbReference>
<dbReference type="HOGENOM" id="CLU_070743_0_0_11"/>
<keyword evidence="2" id="KW-0812">Transmembrane</keyword>
<dbReference type="Pfam" id="PF13845">
    <property type="entry name" value="Septum_form"/>
    <property type="match status" value="1"/>
</dbReference>
<feature type="compositionally biased region" description="Pro residues" evidence="1">
    <location>
        <begin position="40"/>
        <end position="53"/>
    </location>
</feature>
<protein>
    <recommendedName>
        <fullName evidence="3">Septum formation-related domain-containing protein</fullName>
    </recommendedName>
</protein>
<reference evidence="4" key="2">
    <citation type="journal article" date="2013" name="PLoS ONE">
        <title>A Gene Expression Study of the Activities of Aromatic Ring-Cleavage Dioxygenases in Mycobacterium gilvum PYR-GCK to Changes in Salinity and pH during Pyrene Degradation.</title>
        <authorList>
            <person name="Badejo A.C."/>
            <person name="Badejo A.O."/>
            <person name="Shin K.H."/>
            <person name="Chai Y.G."/>
        </authorList>
    </citation>
    <scope>NUCLEOTIDE SEQUENCE [LARGE SCALE GENOMIC DNA]</scope>
    <source>
        <strain evidence="4">PYR-GCK</strain>
    </source>
</reference>
<feature type="region of interest" description="Disordered" evidence="1">
    <location>
        <begin position="1"/>
        <end position="56"/>
    </location>
</feature>